<gene>
    <name evidence="2" type="ORF">EAH73_21225</name>
</gene>
<dbReference type="PROSITE" id="PS50943">
    <property type="entry name" value="HTH_CROC1"/>
    <property type="match status" value="1"/>
</dbReference>
<evidence type="ECO:0000313" key="3">
    <source>
        <dbReference type="Proteomes" id="UP000317646"/>
    </source>
</evidence>
<name>A0A502GDN8_9BACT</name>
<evidence type="ECO:0000313" key="2">
    <source>
        <dbReference type="EMBL" id="TPG59440.1"/>
    </source>
</evidence>
<dbReference type="Pfam" id="PF13560">
    <property type="entry name" value="HTH_31"/>
    <property type="match status" value="1"/>
</dbReference>
<dbReference type="GO" id="GO:0003677">
    <property type="term" value="F:DNA binding"/>
    <property type="evidence" value="ECO:0007669"/>
    <property type="project" value="InterPro"/>
</dbReference>
<feature type="domain" description="HTH cro/C1-type" evidence="1">
    <location>
        <begin position="25"/>
        <end position="79"/>
    </location>
</feature>
<dbReference type="Gene3D" id="1.10.260.40">
    <property type="entry name" value="lambda repressor-like DNA-binding domains"/>
    <property type="match status" value="1"/>
</dbReference>
<dbReference type="Proteomes" id="UP000317646">
    <property type="component" value="Unassembled WGS sequence"/>
</dbReference>
<sequence>MPLMAEQADSSQVKQRLQEDYRLRFREGRKAAGFSQGAVGQAVGISTQAVGQFELGAQRLDLENFVAACDAMHLNVRWVLKGLGEMFEGSRPVPSKAKGRPARKR</sequence>
<proteinExistence type="predicted"/>
<organism evidence="2 3">
    <name type="scientific">Hymenobacter nivis</name>
    <dbReference type="NCBI Taxonomy" id="1850093"/>
    <lineage>
        <taxon>Bacteria</taxon>
        <taxon>Pseudomonadati</taxon>
        <taxon>Bacteroidota</taxon>
        <taxon>Cytophagia</taxon>
        <taxon>Cytophagales</taxon>
        <taxon>Hymenobacteraceae</taxon>
        <taxon>Hymenobacter</taxon>
    </lineage>
</organism>
<evidence type="ECO:0000259" key="1">
    <source>
        <dbReference type="PROSITE" id="PS50943"/>
    </source>
</evidence>
<dbReference type="CDD" id="cd00093">
    <property type="entry name" value="HTH_XRE"/>
    <property type="match status" value="1"/>
</dbReference>
<reference evidence="2 3" key="1">
    <citation type="journal article" date="2019" name="Environ. Microbiol.">
        <title>Species interactions and distinct microbial communities in high Arctic permafrost affected cryosols are associated with the CH4 and CO2 gas fluxes.</title>
        <authorList>
            <person name="Altshuler I."/>
            <person name="Hamel J."/>
            <person name="Turney S."/>
            <person name="Magnuson E."/>
            <person name="Levesque R."/>
            <person name="Greer C."/>
            <person name="Whyte L.G."/>
        </authorList>
    </citation>
    <scope>NUCLEOTIDE SEQUENCE [LARGE SCALE GENOMIC DNA]</scope>
    <source>
        <strain evidence="2 3">S9.2P</strain>
    </source>
</reference>
<dbReference type="SUPFAM" id="SSF47413">
    <property type="entry name" value="lambda repressor-like DNA-binding domains"/>
    <property type="match status" value="1"/>
</dbReference>
<protein>
    <submittedName>
        <fullName evidence="2">XRE family transcriptional regulator</fullName>
    </submittedName>
</protein>
<accession>A0A502GDN8</accession>
<dbReference type="InterPro" id="IPR001387">
    <property type="entry name" value="Cro/C1-type_HTH"/>
</dbReference>
<keyword evidence="3" id="KW-1185">Reference proteome</keyword>
<comment type="caution">
    <text evidence="2">The sequence shown here is derived from an EMBL/GenBank/DDBJ whole genome shotgun (WGS) entry which is preliminary data.</text>
</comment>
<dbReference type="AlphaFoldDB" id="A0A502GDN8"/>
<dbReference type="EMBL" id="RCYZ01000013">
    <property type="protein sequence ID" value="TPG59440.1"/>
    <property type="molecule type" value="Genomic_DNA"/>
</dbReference>
<dbReference type="InterPro" id="IPR010982">
    <property type="entry name" value="Lambda_DNA-bd_dom_sf"/>
</dbReference>
<dbReference type="SMART" id="SM00530">
    <property type="entry name" value="HTH_XRE"/>
    <property type="match status" value="1"/>
</dbReference>